<dbReference type="Proteomes" id="UP001595722">
    <property type="component" value="Unassembled WGS sequence"/>
</dbReference>
<evidence type="ECO:0000256" key="1">
    <source>
        <dbReference type="SAM" id="Phobius"/>
    </source>
</evidence>
<comment type="caution">
    <text evidence="2">The sequence shown here is derived from an EMBL/GenBank/DDBJ whole genome shotgun (WGS) entry which is preliminary data.</text>
</comment>
<evidence type="ECO:0000313" key="3">
    <source>
        <dbReference type="Proteomes" id="UP001595722"/>
    </source>
</evidence>
<evidence type="ECO:0000313" key="2">
    <source>
        <dbReference type="EMBL" id="MFC3679793.1"/>
    </source>
</evidence>
<keyword evidence="1" id="KW-0812">Transmembrane</keyword>
<keyword evidence="1" id="KW-0472">Membrane</keyword>
<feature type="transmembrane region" description="Helical" evidence="1">
    <location>
        <begin position="82"/>
        <end position="103"/>
    </location>
</feature>
<reference evidence="3" key="1">
    <citation type="journal article" date="2019" name="Int. J. Syst. Evol. Microbiol.">
        <title>The Global Catalogue of Microorganisms (GCM) 10K type strain sequencing project: providing services to taxonomists for standard genome sequencing and annotation.</title>
        <authorList>
            <consortium name="The Broad Institute Genomics Platform"/>
            <consortium name="The Broad Institute Genome Sequencing Center for Infectious Disease"/>
            <person name="Wu L."/>
            <person name="Ma J."/>
        </authorList>
    </citation>
    <scope>NUCLEOTIDE SEQUENCE [LARGE SCALE GENOMIC DNA]</scope>
    <source>
        <strain evidence="3">KCTC 42424</strain>
    </source>
</reference>
<gene>
    <name evidence="2" type="ORF">ACFOMG_06675</name>
</gene>
<feature type="transmembrane region" description="Helical" evidence="1">
    <location>
        <begin position="47"/>
        <end position="70"/>
    </location>
</feature>
<dbReference type="RefSeq" id="WP_376865572.1">
    <property type="nucleotide sequence ID" value="NZ_JBHRYB010000005.1"/>
</dbReference>
<organism evidence="2 3">
    <name type="scientific">Bacterioplanoides pacificum</name>
    <dbReference type="NCBI Taxonomy" id="1171596"/>
    <lineage>
        <taxon>Bacteria</taxon>
        <taxon>Pseudomonadati</taxon>
        <taxon>Pseudomonadota</taxon>
        <taxon>Gammaproteobacteria</taxon>
        <taxon>Oceanospirillales</taxon>
        <taxon>Oceanospirillaceae</taxon>
        <taxon>Bacterioplanoides</taxon>
    </lineage>
</organism>
<proteinExistence type="predicted"/>
<sequence>MEHYFLLKTLHILSATVLIGSGAGIAFFMLMAWLSKDPAAIRVTTRHVVLADWIFTAPAVVVQLFSGLLLMQGLGYAFDSQWFIRVISLFILIGCCWLPVVVIQYKLRSIAATLPLDERQFSFWMRIWVSLGIPAFISIVMLLYLMVYKPLPVS</sequence>
<keyword evidence="1" id="KW-1133">Transmembrane helix</keyword>
<keyword evidence="3" id="KW-1185">Reference proteome</keyword>
<feature type="transmembrane region" description="Helical" evidence="1">
    <location>
        <begin position="12"/>
        <end position="35"/>
    </location>
</feature>
<protein>
    <submittedName>
        <fullName evidence="2">DUF2269 family protein</fullName>
    </submittedName>
</protein>
<accession>A0ABV7VS35</accession>
<dbReference type="InterPro" id="IPR018729">
    <property type="entry name" value="DUF2269_transmembrane"/>
</dbReference>
<name>A0ABV7VS35_9GAMM</name>
<dbReference type="Pfam" id="PF10027">
    <property type="entry name" value="DUF2269"/>
    <property type="match status" value="1"/>
</dbReference>
<feature type="transmembrane region" description="Helical" evidence="1">
    <location>
        <begin position="123"/>
        <end position="147"/>
    </location>
</feature>
<dbReference type="EMBL" id="JBHRYB010000005">
    <property type="protein sequence ID" value="MFC3679793.1"/>
    <property type="molecule type" value="Genomic_DNA"/>
</dbReference>